<evidence type="ECO:0000256" key="1">
    <source>
        <dbReference type="SAM" id="MobiDB-lite"/>
    </source>
</evidence>
<dbReference type="AlphaFoldDB" id="A0AAN9QBD8"/>
<comment type="caution">
    <text evidence="2">The sequence shown here is derived from an EMBL/GenBank/DDBJ whole genome shotgun (WGS) entry which is preliminary data.</text>
</comment>
<gene>
    <name evidence="2" type="ORF">VNO77_23298</name>
</gene>
<organism evidence="2 3">
    <name type="scientific">Canavalia gladiata</name>
    <name type="common">Sword bean</name>
    <name type="synonym">Dolichos gladiatus</name>
    <dbReference type="NCBI Taxonomy" id="3824"/>
    <lineage>
        <taxon>Eukaryota</taxon>
        <taxon>Viridiplantae</taxon>
        <taxon>Streptophyta</taxon>
        <taxon>Embryophyta</taxon>
        <taxon>Tracheophyta</taxon>
        <taxon>Spermatophyta</taxon>
        <taxon>Magnoliopsida</taxon>
        <taxon>eudicotyledons</taxon>
        <taxon>Gunneridae</taxon>
        <taxon>Pentapetalae</taxon>
        <taxon>rosids</taxon>
        <taxon>fabids</taxon>
        <taxon>Fabales</taxon>
        <taxon>Fabaceae</taxon>
        <taxon>Papilionoideae</taxon>
        <taxon>50 kb inversion clade</taxon>
        <taxon>NPAAA clade</taxon>
        <taxon>indigoferoid/millettioid clade</taxon>
        <taxon>Phaseoleae</taxon>
        <taxon>Canavalia</taxon>
    </lineage>
</organism>
<proteinExistence type="predicted"/>
<dbReference type="EMBL" id="JAYMYQ010000005">
    <property type="protein sequence ID" value="KAK7329151.1"/>
    <property type="molecule type" value="Genomic_DNA"/>
</dbReference>
<sequence>MKSDDDPPQDPPGNEATINNSKIIDNPNKIQGLDFAKSHKVPSQNKRNPHEFKANKRKLTCNEEKKWLKIRTWNTSEAVTREYKILNVDYKPVTGDGVLVPEAPPTVYIMCGANDNGVSPTIDANLQELRSSPMLGSSTSKRDRDKYIYVGSGI</sequence>
<feature type="region of interest" description="Disordered" evidence="1">
    <location>
        <begin position="1"/>
        <end position="26"/>
    </location>
</feature>
<accession>A0AAN9QBD8</accession>
<name>A0AAN9QBD8_CANGL</name>
<protein>
    <submittedName>
        <fullName evidence="2">Uncharacterized protein</fullName>
    </submittedName>
</protein>
<evidence type="ECO:0000313" key="2">
    <source>
        <dbReference type="EMBL" id="KAK7329151.1"/>
    </source>
</evidence>
<reference evidence="2 3" key="1">
    <citation type="submission" date="2024-01" db="EMBL/GenBank/DDBJ databases">
        <title>The genomes of 5 underutilized Papilionoideae crops provide insights into root nodulation and disease resistanc.</title>
        <authorList>
            <person name="Jiang F."/>
        </authorList>
    </citation>
    <scope>NUCLEOTIDE SEQUENCE [LARGE SCALE GENOMIC DNA]</scope>
    <source>
        <strain evidence="2">LVBAO_FW01</strain>
        <tissue evidence="2">Leaves</tissue>
    </source>
</reference>
<keyword evidence="3" id="KW-1185">Reference proteome</keyword>
<dbReference type="Proteomes" id="UP001367508">
    <property type="component" value="Unassembled WGS sequence"/>
</dbReference>
<evidence type="ECO:0000313" key="3">
    <source>
        <dbReference type="Proteomes" id="UP001367508"/>
    </source>
</evidence>